<proteinExistence type="predicted"/>
<name>T0QFK4_SAPDV</name>
<dbReference type="AlphaFoldDB" id="T0QFK4"/>
<reference evidence="2 3" key="1">
    <citation type="submission" date="2012-04" db="EMBL/GenBank/DDBJ databases">
        <title>The Genome Sequence of Saprolegnia declina VS20.</title>
        <authorList>
            <consortium name="The Broad Institute Genome Sequencing Platform"/>
            <person name="Russ C."/>
            <person name="Nusbaum C."/>
            <person name="Tyler B."/>
            <person name="van West P."/>
            <person name="Dieguez-Uribeondo J."/>
            <person name="de Bruijn I."/>
            <person name="Tripathy S."/>
            <person name="Jiang R."/>
            <person name="Young S.K."/>
            <person name="Zeng Q."/>
            <person name="Gargeya S."/>
            <person name="Fitzgerald M."/>
            <person name="Haas B."/>
            <person name="Abouelleil A."/>
            <person name="Alvarado L."/>
            <person name="Arachchi H.M."/>
            <person name="Berlin A."/>
            <person name="Chapman S.B."/>
            <person name="Goldberg J."/>
            <person name="Griggs A."/>
            <person name="Gujja S."/>
            <person name="Hansen M."/>
            <person name="Howarth C."/>
            <person name="Imamovic A."/>
            <person name="Larimer J."/>
            <person name="McCowen C."/>
            <person name="Montmayeur A."/>
            <person name="Murphy C."/>
            <person name="Neiman D."/>
            <person name="Pearson M."/>
            <person name="Priest M."/>
            <person name="Roberts A."/>
            <person name="Saif S."/>
            <person name="Shea T."/>
            <person name="Sisk P."/>
            <person name="Sykes S."/>
            <person name="Wortman J."/>
            <person name="Nusbaum C."/>
            <person name="Birren B."/>
        </authorList>
    </citation>
    <scope>NUCLEOTIDE SEQUENCE [LARGE SCALE GENOMIC DNA]</scope>
    <source>
        <strain evidence="2 3">VS20</strain>
    </source>
</reference>
<keyword evidence="1" id="KW-0732">Signal</keyword>
<dbReference type="GeneID" id="19949708"/>
<organism evidence="2 3">
    <name type="scientific">Saprolegnia diclina (strain VS20)</name>
    <dbReference type="NCBI Taxonomy" id="1156394"/>
    <lineage>
        <taxon>Eukaryota</taxon>
        <taxon>Sar</taxon>
        <taxon>Stramenopiles</taxon>
        <taxon>Oomycota</taxon>
        <taxon>Saprolegniomycetes</taxon>
        <taxon>Saprolegniales</taxon>
        <taxon>Saprolegniaceae</taxon>
        <taxon>Saprolegnia</taxon>
    </lineage>
</organism>
<dbReference type="OrthoDB" id="10302953at2759"/>
<accession>T0QFK4</accession>
<dbReference type="RefSeq" id="XP_008613111.1">
    <property type="nucleotide sequence ID" value="XM_008614889.1"/>
</dbReference>
<evidence type="ECO:0000313" key="2">
    <source>
        <dbReference type="EMBL" id="EQC33471.1"/>
    </source>
</evidence>
<evidence type="ECO:0000256" key="1">
    <source>
        <dbReference type="SAM" id="SignalP"/>
    </source>
</evidence>
<sequence length="172" mass="19940">MPFQRLATQMRWLLKVQFDAMSVLAFLLMPQEPTPTTLTAKPTKSKGWPWRRLRRRVSNVSEPSQVPCAAGHKPAPVTASRHITIAYKKHDLSKRRERSSLIGGHYVPWTSAERAYWKFERQWFMVCSPIDEENPAVCDACQSRAFELSTNKIWISKTLPSLRRPLVNARRH</sequence>
<gene>
    <name evidence="2" type="ORF">SDRG_08981</name>
</gene>
<protein>
    <submittedName>
        <fullName evidence="2">Uncharacterized protein</fullName>
    </submittedName>
</protein>
<evidence type="ECO:0000313" key="3">
    <source>
        <dbReference type="Proteomes" id="UP000030762"/>
    </source>
</evidence>
<dbReference type="OMA" id="ITIAYKK"/>
<feature type="signal peptide" evidence="1">
    <location>
        <begin position="1"/>
        <end position="25"/>
    </location>
</feature>
<dbReference type="VEuPathDB" id="FungiDB:SDRG_08981"/>
<dbReference type="InParanoid" id="T0QFK4"/>
<keyword evidence="3" id="KW-1185">Reference proteome</keyword>
<dbReference type="EMBL" id="JH767159">
    <property type="protein sequence ID" value="EQC33471.1"/>
    <property type="molecule type" value="Genomic_DNA"/>
</dbReference>
<feature type="chain" id="PRO_5004583241" evidence="1">
    <location>
        <begin position="26"/>
        <end position="172"/>
    </location>
</feature>
<dbReference type="Proteomes" id="UP000030762">
    <property type="component" value="Unassembled WGS sequence"/>
</dbReference>